<dbReference type="OrthoDB" id="2865258at2759"/>
<evidence type="ECO:0000313" key="2">
    <source>
        <dbReference type="Proteomes" id="UP000241890"/>
    </source>
</evidence>
<dbReference type="Gene3D" id="3.40.50.1000">
    <property type="entry name" value="HAD superfamily/HAD-like"/>
    <property type="match status" value="1"/>
</dbReference>
<dbReference type="PANTHER" id="PTHR17901">
    <property type="entry name" value="MAGNESIUM-DEPENDENT PHOSPHATASE 1 MDP1"/>
    <property type="match status" value="1"/>
</dbReference>
<dbReference type="Pfam" id="PF12689">
    <property type="entry name" value="Acid_PPase"/>
    <property type="match status" value="1"/>
</dbReference>
<reference evidence="1 2" key="1">
    <citation type="submission" date="2017-12" db="EMBL/GenBank/DDBJ databases">
        <title>Sequencing, de novo assembly and annotation of complete genome of a new Thraustochytrid species, strain FCC1311.</title>
        <authorList>
            <person name="Sedici K."/>
            <person name="Godart F."/>
            <person name="Aiese Cigliano R."/>
            <person name="Sanseverino W."/>
            <person name="Barakat M."/>
            <person name="Ortet P."/>
            <person name="Marechal E."/>
            <person name="Cagnac O."/>
            <person name="Amato A."/>
        </authorList>
    </citation>
    <scope>NUCLEOTIDE SEQUENCE [LARGE SCALE GENOMIC DNA]</scope>
</reference>
<dbReference type="InParanoid" id="A0A2R5GJ05"/>
<dbReference type="SFLD" id="SFLDG01131">
    <property type="entry name" value="C1.5.2:_MDP_Like"/>
    <property type="match status" value="1"/>
</dbReference>
<keyword evidence="2" id="KW-1185">Reference proteome</keyword>
<dbReference type="InterPro" id="IPR036412">
    <property type="entry name" value="HAD-like_sf"/>
</dbReference>
<comment type="caution">
    <text evidence="1">The sequence shown here is derived from an EMBL/GenBank/DDBJ whole genome shotgun (WGS) entry which is preliminary data.</text>
</comment>
<dbReference type="EMBL" id="BEYU01000084">
    <property type="protein sequence ID" value="GBG30872.1"/>
    <property type="molecule type" value="Genomic_DNA"/>
</dbReference>
<organism evidence="1 2">
    <name type="scientific">Hondaea fermentalgiana</name>
    <dbReference type="NCBI Taxonomy" id="2315210"/>
    <lineage>
        <taxon>Eukaryota</taxon>
        <taxon>Sar</taxon>
        <taxon>Stramenopiles</taxon>
        <taxon>Bigyra</taxon>
        <taxon>Labyrinthulomycetes</taxon>
        <taxon>Thraustochytrida</taxon>
        <taxon>Thraustochytriidae</taxon>
        <taxon>Hondaea</taxon>
    </lineage>
</organism>
<dbReference type="InterPro" id="IPR023214">
    <property type="entry name" value="HAD_sf"/>
</dbReference>
<evidence type="ECO:0000313" key="1">
    <source>
        <dbReference type="EMBL" id="GBG30872.1"/>
    </source>
</evidence>
<dbReference type="SUPFAM" id="SSF56784">
    <property type="entry name" value="HAD-like"/>
    <property type="match status" value="1"/>
</dbReference>
<proteinExistence type="predicted"/>
<dbReference type="Proteomes" id="UP000241890">
    <property type="component" value="Unassembled WGS sequence"/>
</dbReference>
<dbReference type="SFLD" id="SFLDS00003">
    <property type="entry name" value="Haloacid_Dehalogenase"/>
    <property type="match status" value="1"/>
</dbReference>
<dbReference type="NCBIfam" id="TIGR01685">
    <property type="entry name" value="MDP-1"/>
    <property type="match status" value="1"/>
</dbReference>
<dbReference type="InterPro" id="IPR010033">
    <property type="entry name" value="HAD_SF_ppase_IIIC"/>
</dbReference>
<protein>
    <submittedName>
        <fullName evidence="1">Magnesium-dependent phosphatase 1</fullName>
    </submittedName>
</protein>
<name>A0A2R5GJ05_9STRA</name>
<sequence length="183" mass="20514">MGEVPKCVVFDLDNLTWYPEMYHLWGRKSGSPFRALPNGNVADRGGTEVYLMGAIRDILKDLDANEKWQHTTVAVASTCDEPEWARECMQKIIVDAASERPLEEYVAVSEIHKGSKSGHFHTIASQTGVKFEEMVFFDDQRYNCDVVSKLGVTCYLVPTGGVTQRVWNTMLETFPSPGNTISC</sequence>
<dbReference type="SFLD" id="SFLDG01129">
    <property type="entry name" value="C1.5:_HAD__Beta-PGM__Phosphata"/>
    <property type="match status" value="1"/>
</dbReference>
<dbReference type="InterPro" id="IPR010036">
    <property type="entry name" value="MDP_1_eu_arc"/>
</dbReference>
<accession>A0A2R5GJ05</accession>
<dbReference type="AlphaFoldDB" id="A0A2R5GJ05"/>
<dbReference type="NCBIfam" id="TIGR01681">
    <property type="entry name" value="HAD-SF-IIIC"/>
    <property type="match status" value="1"/>
</dbReference>
<gene>
    <name evidence="1" type="ORF">FCC1311_070922</name>
</gene>
<dbReference type="PANTHER" id="PTHR17901:SF14">
    <property type="entry name" value="MAGNESIUM-DEPENDENT PHOSPHATASE 1"/>
    <property type="match status" value="1"/>
</dbReference>
<dbReference type="GO" id="GO:0003993">
    <property type="term" value="F:acid phosphatase activity"/>
    <property type="evidence" value="ECO:0007669"/>
    <property type="project" value="TreeGrafter"/>
</dbReference>